<sequence length="573" mass="67499">MFRQFFQHFITNPGRVVKMLSRNFRPNLWLLGRHGHRALASRPLPSKEHEYTNSPEYPPIQDLSFPAKKKRERESWHQKIAKLSSVEEKLFEINMPKYYGYKMNMLTDEKFPYNIKPFMQYATRTCFQTGLPQYYDPLKEEAAKILESIQTELEDTIALELSNYSHVKRDETVSPVEKEETVVRSLLVQLNRTIANALAPKFNHLNEIETDVDPRHEAFWFLGGIYPPNLVRKIKEGVEWQKQYANDPYDRNIQYVGKPYMALRHKLLLEPLLPKDLESFDVKQDGAEIPDYRYDPLALGYIADFRHATTVPGFWPGEQHEFGLLSFQRRSHALNRHKYCAVDDLSEAIDAQGILSSFAWLLGQACYQGFSVFNDVTYPLTTQTVITDGKYWSFYAYQLNTTLLHSDQVDANSRYNLCWGTDAMQLYESIDENGKINGLNKEVLQQIIMFYINEPKERAVNLKPYLCPTETRVADIEDENRRVFMERAYKHMASNRPRHRLVPEVYQWEKIYKIDNKTRPMEPKRRPFELGENMYNRRMDEHALKYIPRAVRPGGPKSRPKFEATYYPNVRRQ</sequence>
<name>A0A1S4GB15_ANOGA</name>
<evidence type="ECO:0000256" key="3">
    <source>
        <dbReference type="ARBA" id="ARBA00023128"/>
    </source>
</evidence>
<dbReference type="FunCoup" id="A0A1S4GB15">
    <property type="interactions" value="554"/>
</dbReference>
<dbReference type="GO" id="GO:0006412">
    <property type="term" value="P:translation"/>
    <property type="evidence" value="ECO:0007669"/>
    <property type="project" value="InterPro"/>
</dbReference>
<keyword evidence="4" id="KW-0687">Ribonucleoprotein</keyword>
<dbReference type="PANTHER" id="PTHR13014">
    <property type="entry name" value="MITOCHONDRIAL 28S RIBOSOMAL PROTEIN S30/P52 PRO-APOTOTIC PROTEIN"/>
    <property type="match status" value="1"/>
</dbReference>
<evidence type="ECO:0000313" key="6">
    <source>
        <dbReference type="Proteomes" id="UP000007062"/>
    </source>
</evidence>
<keyword evidence="2" id="KW-0689">Ribosomal protein</keyword>
<dbReference type="AlphaFoldDB" id="A0A1S4GB15"/>
<dbReference type="PANTHER" id="PTHR13014:SF3">
    <property type="entry name" value="LARGE RIBOSOMAL SUBUNIT PROTEIN ML65"/>
    <property type="match status" value="1"/>
</dbReference>
<dbReference type="InterPro" id="IPR039982">
    <property type="entry name" value="Ribosomal_mL65"/>
</dbReference>
<comment type="subcellular location">
    <subcellularLocation>
        <location evidence="1">Mitochondrion</location>
    </subcellularLocation>
</comment>
<keyword evidence="3" id="KW-0496">Mitochondrion</keyword>
<evidence type="ECO:0000256" key="1">
    <source>
        <dbReference type="ARBA" id="ARBA00004173"/>
    </source>
</evidence>
<evidence type="ECO:0000256" key="4">
    <source>
        <dbReference type="ARBA" id="ARBA00023274"/>
    </source>
</evidence>
<dbReference type="VEuPathDB" id="VectorBase:AGAP001134"/>
<dbReference type="Pfam" id="PF07147">
    <property type="entry name" value="PDCD9"/>
    <property type="match status" value="1"/>
</dbReference>
<evidence type="ECO:0000256" key="2">
    <source>
        <dbReference type="ARBA" id="ARBA00022980"/>
    </source>
</evidence>
<keyword evidence="6" id="KW-1185">Reference proteome</keyword>
<dbReference type="EnsemblMetazoa" id="AGAP001134-RA">
    <property type="protein sequence ID" value="AGAP001134-PA"/>
    <property type="gene ID" value="AGAP001134"/>
</dbReference>
<reference evidence="5 6" key="2">
    <citation type="journal article" date="2004" name="Trends Parasitol.">
        <title>The Anopheles gambiae genome: an update.</title>
        <authorList>
            <person name="Mongin E."/>
            <person name="Louis C."/>
            <person name="Holt R.A."/>
            <person name="Birney E."/>
            <person name="Collins F.H."/>
        </authorList>
    </citation>
    <scope>NUCLEOTIDE SEQUENCE [LARGE SCALE GENOMIC DNA]</scope>
    <source>
        <strain evidence="5 6">PEST</strain>
    </source>
</reference>
<proteinExistence type="predicted"/>
<protein>
    <submittedName>
        <fullName evidence="5">Uncharacterized protein</fullName>
    </submittedName>
</protein>
<dbReference type="Proteomes" id="UP000007062">
    <property type="component" value="Chromosome 2R"/>
</dbReference>
<dbReference type="GO" id="GO:0003735">
    <property type="term" value="F:structural constituent of ribosome"/>
    <property type="evidence" value="ECO:0007669"/>
    <property type="project" value="InterPro"/>
</dbReference>
<evidence type="ECO:0000313" key="5">
    <source>
        <dbReference type="EnsemblMetazoa" id="AGAP001134-PA"/>
    </source>
</evidence>
<accession>A0A1S4GB15</accession>
<dbReference type="InParanoid" id="A0A1S4GB15"/>
<dbReference type="EMBL" id="AAAB01008987">
    <property type="status" value="NOT_ANNOTATED_CDS"/>
    <property type="molecule type" value="Genomic_DNA"/>
</dbReference>
<reference evidence="5 6" key="1">
    <citation type="journal article" date="2002" name="Science">
        <title>The genome sequence of the malaria mosquito Anopheles gambiae.</title>
        <authorList>
            <person name="Holt R.A."/>
            <person name="Subramanian G.M."/>
            <person name="Halpern A."/>
            <person name="Sutton G.G."/>
            <person name="Charlab R."/>
            <person name="Nusskern D.R."/>
            <person name="Wincker P."/>
            <person name="Clark A.G."/>
            <person name="Ribeiro J.M."/>
            <person name="Wides R."/>
            <person name="Salzberg S.L."/>
            <person name="Loftus B."/>
            <person name="Yandell M."/>
            <person name="Majoros W.H."/>
            <person name="Rusch D.B."/>
            <person name="Lai Z."/>
            <person name="Kraft C.L."/>
            <person name="Abril J.F."/>
            <person name="Anthouard V."/>
            <person name="Arensburger P."/>
            <person name="Atkinson P.W."/>
            <person name="Baden H."/>
            <person name="de Berardinis V."/>
            <person name="Baldwin D."/>
            <person name="Benes V."/>
            <person name="Biedler J."/>
            <person name="Blass C."/>
            <person name="Bolanos R."/>
            <person name="Boscus D."/>
            <person name="Barnstead M."/>
            <person name="Cai S."/>
            <person name="Center A."/>
            <person name="Chaturverdi K."/>
            <person name="Christophides G.K."/>
            <person name="Chrystal M.A."/>
            <person name="Clamp M."/>
            <person name="Cravchik A."/>
            <person name="Curwen V."/>
            <person name="Dana A."/>
            <person name="Delcher A."/>
            <person name="Dew I."/>
            <person name="Evans C.A."/>
            <person name="Flanigan M."/>
            <person name="Grundschober-Freimoser A."/>
            <person name="Friedli L."/>
            <person name="Gu Z."/>
            <person name="Guan P."/>
            <person name="Guigo R."/>
            <person name="Hillenmeyer M.E."/>
            <person name="Hladun S.L."/>
            <person name="Hogan J.R."/>
            <person name="Hong Y.S."/>
            <person name="Hoover J."/>
            <person name="Jaillon O."/>
            <person name="Ke Z."/>
            <person name="Kodira C."/>
            <person name="Kokoza E."/>
            <person name="Koutsos A."/>
            <person name="Letunic I."/>
            <person name="Levitsky A."/>
            <person name="Liang Y."/>
            <person name="Lin J.J."/>
            <person name="Lobo N.F."/>
            <person name="Lopez J.R."/>
            <person name="Malek J.A."/>
            <person name="McIntosh T.C."/>
            <person name="Meister S."/>
            <person name="Miller J."/>
            <person name="Mobarry C."/>
            <person name="Mongin E."/>
            <person name="Murphy S.D."/>
            <person name="O'Brochta D.A."/>
            <person name="Pfannkoch C."/>
            <person name="Qi R."/>
            <person name="Regier M.A."/>
            <person name="Remington K."/>
            <person name="Shao H."/>
            <person name="Sharakhova M.V."/>
            <person name="Sitter C.D."/>
            <person name="Shetty J."/>
            <person name="Smith T.J."/>
            <person name="Strong R."/>
            <person name="Sun J."/>
            <person name="Thomasova D."/>
            <person name="Ton L.Q."/>
            <person name="Topalis P."/>
            <person name="Tu Z."/>
            <person name="Unger M.F."/>
            <person name="Walenz B."/>
            <person name="Wang A."/>
            <person name="Wang J."/>
            <person name="Wang M."/>
            <person name="Wang X."/>
            <person name="Woodford K.J."/>
            <person name="Wortman J.R."/>
            <person name="Wu M."/>
            <person name="Yao A."/>
            <person name="Zdobnov E.M."/>
            <person name="Zhang H."/>
            <person name="Zhao Q."/>
            <person name="Zhao S."/>
            <person name="Zhu S.C."/>
            <person name="Zhimulev I."/>
            <person name="Coluzzi M."/>
            <person name="della Torre A."/>
            <person name="Roth C.W."/>
            <person name="Louis C."/>
            <person name="Kalush F."/>
            <person name="Mural R.J."/>
            <person name="Myers E.W."/>
            <person name="Adams M.D."/>
            <person name="Smith H.O."/>
            <person name="Broder S."/>
            <person name="Gardner M.J."/>
            <person name="Fraser C.M."/>
            <person name="Birney E."/>
            <person name="Bork P."/>
            <person name="Brey P.T."/>
            <person name="Venter J.C."/>
            <person name="Weissenbach J."/>
            <person name="Kafatos F.C."/>
            <person name="Collins F.H."/>
            <person name="Hoffman S.L."/>
        </authorList>
    </citation>
    <scope>NUCLEOTIDE SEQUENCE [LARGE SCALE GENOMIC DNA]</scope>
    <source>
        <strain evidence="5 6">PEST</strain>
    </source>
</reference>
<organism evidence="5 6">
    <name type="scientific">Anopheles gambiae</name>
    <name type="common">African malaria mosquito</name>
    <dbReference type="NCBI Taxonomy" id="7165"/>
    <lineage>
        <taxon>Eukaryota</taxon>
        <taxon>Metazoa</taxon>
        <taxon>Ecdysozoa</taxon>
        <taxon>Arthropoda</taxon>
        <taxon>Hexapoda</taxon>
        <taxon>Insecta</taxon>
        <taxon>Pterygota</taxon>
        <taxon>Neoptera</taxon>
        <taxon>Endopterygota</taxon>
        <taxon>Diptera</taxon>
        <taxon>Nematocera</taxon>
        <taxon>Culicoidea</taxon>
        <taxon>Culicidae</taxon>
        <taxon>Anophelinae</taxon>
        <taxon>Anopheles</taxon>
    </lineage>
</organism>
<dbReference type="GO" id="GO:0005762">
    <property type="term" value="C:mitochondrial large ribosomal subunit"/>
    <property type="evidence" value="ECO:0000318"/>
    <property type="project" value="GO_Central"/>
</dbReference>
<dbReference type="InterPro" id="IPR010793">
    <property type="entry name" value="Ribosomal_mL37/mL65"/>
</dbReference>
<dbReference type="VEuPathDB" id="VectorBase:AGAMI1_002874"/>
<reference evidence="5" key="3">
    <citation type="submission" date="2020-05" db="UniProtKB">
        <authorList>
            <consortium name="EnsemblMetazoa"/>
        </authorList>
    </citation>
    <scope>IDENTIFICATION</scope>
    <source>
        <strain evidence="5">PEST</strain>
    </source>
</reference>